<dbReference type="GO" id="GO:0003676">
    <property type="term" value="F:nucleic acid binding"/>
    <property type="evidence" value="ECO:0007669"/>
    <property type="project" value="InterPro"/>
</dbReference>
<dbReference type="InterPro" id="IPR012337">
    <property type="entry name" value="RNaseH-like_sf"/>
</dbReference>
<accession>A0A1A8ISM1</accession>
<protein>
    <recommendedName>
        <fullName evidence="1">Integrase catalytic domain-containing protein</fullName>
    </recommendedName>
</protein>
<dbReference type="InterPro" id="IPR050951">
    <property type="entry name" value="Retrovirus_Pol_polyprotein"/>
</dbReference>
<reference evidence="2" key="1">
    <citation type="submission" date="2016-05" db="EMBL/GenBank/DDBJ databases">
        <authorList>
            <person name="Lavstsen T."/>
            <person name="Jespersen J.S."/>
        </authorList>
    </citation>
    <scope>NUCLEOTIDE SEQUENCE</scope>
    <source>
        <tissue evidence="2">Brain</tissue>
    </source>
</reference>
<name>A0A1A8ISM1_NOTKU</name>
<dbReference type="PROSITE" id="PS50994">
    <property type="entry name" value="INTEGRASE"/>
    <property type="match status" value="1"/>
</dbReference>
<organism evidence="2">
    <name type="scientific">Nothobranchius kuhntae</name>
    <name type="common">Beira killifish</name>
    <dbReference type="NCBI Taxonomy" id="321403"/>
    <lineage>
        <taxon>Eukaryota</taxon>
        <taxon>Metazoa</taxon>
        <taxon>Chordata</taxon>
        <taxon>Craniata</taxon>
        <taxon>Vertebrata</taxon>
        <taxon>Euteleostomi</taxon>
        <taxon>Actinopterygii</taxon>
        <taxon>Neopterygii</taxon>
        <taxon>Teleostei</taxon>
        <taxon>Neoteleostei</taxon>
        <taxon>Acanthomorphata</taxon>
        <taxon>Ovalentaria</taxon>
        <taxon>Atherinomorphae</taxon>
        <taxon>Cyprinodontiformes</taxon>
        <taxon>Nothobranchiidae</taxon>
        <taxon>Nothobranchius</taxon>
    </lineage>
</organism>
<dbReference type="InterPro" id="IPR001584">
    <property type="entry name" value="Integrase_cat-core"/>
</dbReference>
<dbReference type="AlphaFoldDB" id="A0A1A8ISM1"/>
<evidence type="ECO:0000259" key="1">
    <source>
        <dbReference type="PROSITE" id="PS50994"/>
    </source>
</evidence>
<reference evidence="2" key="2">
    <citation type="submission" date="2016-06" db="EMBL/GenBank/DDBJ databases">
        <title>The genome of a short-lived fish provides insights into sex chromosome evolution and the genetic control of aging.</title>
        <authorList>
            <person name="Reichwald K."/>
            <person name="Felder M."/>
            <person name="Petzold A."/>
            <person name="Koch P."/>
            <person name="Groth M."/>
            <person name="Platzer M."/>
        </authorList>
    </citation>
    <scope>NUCLEOTIDE SEQUENCE</scope>
    <source>
        <tissue evidence="2">Brain</tissue>
    </source>
</reference>
<dbReference type="SUPFAM" id="SSF53098">
    <property type="entry name" value="Ribonuclease H-like"/>
    <property type="match status" value="1"/>
</dbReference>
<sequence>MTCAFTEWVECLPAPNDTAQTTAILLMNHIFARFGLPTRVDSDRETHFTSEVMEHLWRLLGVKANFHISHRPQSSGQVERMNWTVISMLRKYVSSNHRDWDVKLPLVLMAIRATPHESTGVSPFEMMTG</sequence>
<proteinExistence type="predicted"/>
<dbReference type="InterPro" id="IPR036397">
    <property type="entry name" value="RNaseH_sf"/>
</dbReference>
<evidence type="ECO:0000313" key="2">
    <source>
        <dbReference type="EMBL" id="SBR00350.1"/>
    </source>
</evidence>
<dbReference type="PANTHER" id="PTHR37984">
    <property type="entry name" value="PROTEIN CBG26694"/>
    <property type="match status" value="1"/>
</dbReference>
<dbReference type="EMBL" id="HAED01013905">
    <property type="protein sequence ID" value="SBR00350.1"/>
    <property type="molecule type" value="Transcribed_RNA"/>
</dbReference>
<feature type="domain" description="Integrase catalytic" evidence="1">
    <location>
        <begin position="1"/>
        <end position="129"/>
    </location>
</feature>
<gene>
    <name evidence="2" type="primary">CR762486.1</name>
</gene>
<dbReference type="Gene3D" id="3.30.420.10">
    <property type="entry name" value="Ribonuclease H-like superfamily/Ribonuclease H"/>
    <property type="match status" value="1"/>
</dbReference>
<dbReference type="GO" id="GO:0015074">
    <property type="term" value="P:DNA integration"/>
    <property type="evidence" value="ECO:0007669"/>
    <property type="project" value="InterPro"/>
</dbReference>
<dbReference type="PANTHER" id="PTHR37984:SF12">
    <property type="entry name" value="RIBONUCLEASE H"/>
    <property type="match status" value="1"/>
</dbReference>